<dbReference type="PANTHER" id="PTHR12934">
    <property type="entry name" value="50S RIBOSOMAL PROTEIN L15"/>
    <property type="match status" value="1"/>
</dbReference>
<evidence type="ECO:0000313" key="7">
    <source>
        <dbReference type="Proteomes" id="UP000276215"/>
    </source>
</evidence>
<dbReference type="GO" id="GO:0005762">
    <property type="term" value="C:mitochondrial large ribosomal subunit"/>
    <property type="evidence" value="ECO:0007669"/>
    <property type="project" value="TreeGrafter"/>
</dbReference>
<dbReference type="GO" id="GO:0003735">
    <property type="term" value="F:structural constituent of ribosome"/>
    <property type="evidence" value="ECO:0007669"/>
    <property type="project" value="InterPro"/>
</dbReference>
<dbReference type="STRING" id="1336337.A0A3N4JWW7"/>
<dbReference type="PANTHER" id="PTHR12934:SF11">
    <property type="entry name" value="LARGE RIBOSOMAL SUBUNIT PROTEIN UL15M"/>
    <property type="match status" value="1"/>
</dbReference>
<accession>A0A3N4JWW7</accession>
<keyword evidence="7" id="KW-1185">Reference proteome</keyword>
<feature type="compositionally biased region" description="Basic residues" evidence="4">
    <location>
        <begin position="67"/>
        <end position="79"/>
    </location>
</feature>
<proteinExistence type="inferred from homology"/>
<protein>
    <submittedName>
        <fullName evidence="6">Ribosomal protein L15</fullName>
    </submittedName>
</protein>
<dbReference type="EMBL" id="ML120365">
    <property type="protein sequence ID" value="RPB02854.1"/>
    <property type="molecule type" value="Genomic_DNA"/>
</dbReference>
<dbReference type="InterPro" id="IPR005749">
    <property type="entry name" value="Ribosomal_uL15_bac-type"/>
</dbReference>
<dbReference type="AlphaFoldDB" id="A0A3N4JWW7"/>
<organism evidence="6 7">
    <name type="scientific">Choiromyces venosus 120613-1</name>
    <dbReference type="NCBI Taxonomy" id="1336337"/>
    <lineage>
        <taxon>Eukaryota</taxon>
        <taxon>Fungi</taxon>
        <taxon>Dikarya</taxon>
        <taxon>Ascomycota</taxon>
        <taxon>Pezizomycotina</taxon>
        <taxon>Pezizomycetes</taxon>
        <taxon>Pezizales</taxon>
        <taxon>Tuberaceae</taxon>
        <taxon>Choiromyces</taxon>
    </lineage>
</organism>
<comment type="similarity">
    <text evidence="1">Belongs to the universal ribosomal protein uL15 family.</text>
</comment>
<evidence type="ECO:0000256" key="1">
    <source>
        <dbReference type="ARBA" id="ARBA00007320"/>
    </source>
</evidence>
<dbReference type="Proteomes" id="UP000276215">
    <property type="component" value="Unassembled WGS sequence"/>
</dbReference>
<evidence type="ECO:0000313" key="6">
    <source>
        <dbReference type="EMBL" id="RPB02854.1"/>
    </source>
</evidence>
<dbReference type="HAMAP" id="MF_01341">
    <property type="entry name" value="Ribosomal_uL15"/>
    <property type="match status" value="1"/>
</dbReference>
<dbReference type="InterPro" id="IPR036227">
    <property type="entry name" value="Ribosomal_uL15/eL18_sf"/>
</dbReference>
<dbReference type="InterPro" id="IPR021131">
    <property type="entry name" value="Ribosomal_uL15/eL18"/>
</dbReference>
<feature type="domain" description="Large ribosomal subunit protein uL15/eL18" evidence="5">
    <location>
        <begin position="111"/>
        <end position="187"/>
    </location>
</feature>
<evidence type="ECO:0000259" key="5">
    <source>
        <dbReference type="Pfam" id="PF00828"/>
    </source>
</evidence>
<keyword evidence="3" id="KW-0687">Ribonucleoprotein</keyword>
<dbReference type="SUPFAM" id="SSF52080">
    <property type="entry name" value="Ribosomal proteins L15p and L18e"/>
    <property type="match status" value="1"/>
</dbReference>
<dbReference type="Pfam" id="PF00828">
    <property type="entry name" value="Ribosomal_L27A"/>
    <property type="match status" value="1"/>
</dbReference>
<keyword evidence="2 6" id="KW-0689">Ribosomal protein</keyword>
<evidence type="ECO:0000256" key="2">
    <source>
        <dbReference type="ARBA" id="ARBA00022980"/>
    </source>
</evidence>
<sequence length="273" mass="30595">MPLLPTISRTVGLALRPNNYSPIRVLSGVQLQQCRFASILGDLRDVKASFKKRIRRGRGPSSGKGKTSGRGHKGQKQHGKVPFGFQGGQTPLHITHPEKGEVNLFAQDMSPLNLDRLQSWIDQGRIDPAKPITFKELVDTRCLHGIKDGVKLLARGKQVFKTPIEITVSRASREAIKAVEDAGGKIVTRFFNKNGIRAVVHPERYPPDVRLANPTARKEIEYYRDPEHRGYLAHTLDEGESPSLFWQAPGKAKSVLSKEQIQKRKDKKANRLF</sequence>
<name>A0A3N4JWW7_9PEZI</name>
<dbReference type="OrthoDB" id="361383at2759"/>
<feature type="region of interest" description="Disordered" evidence="4">
    <location>
        <begin position="51"/>
        <end position="80"/>
    </location>
</feature>
<dbReference type="GO" id="GO:0006412">
    <property type="term" value="P:translation"/>
    <property type="evidence" value="ECO:0007669"/>
    <property type="project" value="InterPro"/>
</dbReference>
<evidence type="ECO:0000256" key="4">
    <source>
        <dbReference type="SAM" id="MobiDB-lite"/>
    </source>
</evidence>
<dbReference type="Gene3D" id="3.100.10.10">
    <property type="match status" value="1"/>
</dbReference>
<dbReference type="InterPro" id="IPR030878">
    <property type="entry name" value="Ribosomal_uL15"/>
</dbReference>
<dbReference type="NCBIfam" id="TIGR01071">
    <property type="entry name" value="rplO_bact"/>
    <property type="match status" value="1"/>
</dbReference>
<evidence type="ECO:0000256" key="3">
    <source>
        <dbReference type="ARBA" id="ARBA00023274"/>
    </source>
</evidence>
<gene>
    <name evidence="6" type="ORF">L873DRAFT_1671745</name>
</gene>
<dbReference type="FunFam" id="3.100.10.10:FF:000011">
    <property type="entry name" value="50S ribosomal subunit protein L15"/>
    <property type="match status" value="1"/>
</dbReference>
<reference evidence="6 7" key="1">
    <citation type="journal article" date="2018" name="Nat. Ecol. Evol.">
        <title>Pezizomycetes genomes reveal the molecular basis of ectomycorrhizal truffle lifestyle.</title>
        <authorList>
            <person name="Murat C."/>
            <person name="Payen T."/>
            <person name="Noel B."/>
            <person name="Kuo A."/>
            <person name="Morin E."/>
            <person name="Chen J."/>
            <person name="Kohler A."/>
            <person name="Krizsan K."/>
            <person name="Balestrini R."/>
            <person name="Da Silva C."/>
            <person name="Montanini B."/>
            <person name="Hainaut M."/>
            <person name="Levati E."/>
            <person name="Barry K.W."/>
            <person name="Belfiori B."/>
            <person name="Cichocki N."/>
            <person name="Clum A."/>
            <person name="Dockter R.B."/>
            <person name="Fauchery L."/>
            <person name="Guy J."/>
            <person name="Iotti M."/>
            <person name="Le Tacon F."/>
            <person name="Lindquist E.A."/>
            <person name="Lipzen A."/>
            <person name="Malagnac F."/>
            <person name="Mello A."/>
            <person name="Molinier V."/>
            <person name="Miyauchi S."/>
            <person name="Poulain J."/>
            <person name="Riccioni C."/>
            <person name="Rubini A."/>
            <person name="Sitrit Y."/>
            <person name="Splivallo R."/>
            <person name="Traeger S."/>
            <person name="Wang M."/>
            <person name="Zifcakova L."/>
            <person name="Wipf D."/>
            <person name="Zambonelli A."/>
            <person name="Paolocci F."/>
            <person name="Nowrousian M."/>
            <person name="Ottonello S."/>
            <person name="Baldrian P."/>
            <person name="Spatafora J.W."/>
            <person name="Henrissat B."/>
            <person name="Nagy L.G."/>
            <person name="Aury J.M."/>
            <person name="Wincker P."/>
            <person name="Grigoriev I.V."/>
            <person name="Bonfante P."/>
            <person name="Martin F.M."/>
        </authorList>
    </citation>
    <scope>NUCLEOTIDE SEQUENCE [LARGE SCALE GENOMIC DNA]</scope>
    <source>
        <strain evidence="6 7">120613-1</strain>
    </source>
</reference>